<dbReference type="EMBL" id="PGCL01000001">
    <property type="protein sequence ID" value="TAJ45267.1"/>
    <property type="molecule type" value="Genomic_DNA"/>
</dbReference>
<comment type="function">
    <text evidence="6">Binds the lower part of the 30S subunit head.</text>
</comment>
<keyword evidence="4 6" id="KW-0689">Ribosomal protein</keyword>
<dbReference type="InterPro" id="IPR001351">
    <property type="entry name" value="Ribosomal_uS3_C"/>
</dbReference>
<dbReference type="SMART" id="SM00322">
    <property type="entry name" value="KH"/>
    <property type="match status" value="1"/>
</dbReference>
<comment type="caution">
    <text evidence="8">The sequence shown here is derived from an EMBL/GenBank/DDBJ whole genome shotgun (WGS) entry which is preliminary data.</text>
</comment>
<dbReference type="SUPFAM" id="SSF54821">
    <property type="entry name" value="Ribosomal protein S3 C-terminal domain"/>
    <property type="match status" value="1"/>
</dbReference>
<dbReference type="PANTHER" id="PTHR11760">
    <property type="entry name" value="30S/40S RIBOSOMAL PROTEIN S3"/>
    <property type="match status" value="1"/>
</dbReference>
<dbReference type="InterPro" id="IPR027488">
    <property type="entry name" value="Ribosomal_uS3_arc"/>
</dbReference>
<dbReference type="GO" id="GO:0019843">
    <property type="term" value="F:rRNA binding"/>
    <property type="evidence" value="ECO:0007669"/>
    <property type="project" value="UniProtKB-UniRule"/>
</dbReference>
<gene>
    <name evidence="6" type="primary">rps3</name>
    <name evidence="8" type="ORF">CUJ86_00505</name>
</gene>
<proteinExistence type="inferred from homology"/>
<keyword evidence="2 6" id="KW-0699">rRNA-binding</keyword>
<evidence type="ECO:0000313" key="9">
    <source>
        <dbReference type="Proteomes" id="UP000292580"/>
    </source>
</evidence>
<dbReference type="GO" id="GO:0022627">
    <property type="term" value="C:cytosolic small ribosomal subunit"/>
    <property type="evidence" value="ECO:0007669"/>
    <property type="project" value="UniProtKB-UniRule"/>
</dbReference>
<dbReference type="SUPFAM" id="SSF54814">
    <property type="entry name" value="Prokaryotic type KH domain (KH-domain type II)"/>
    <property type="match status" value="1"/>
</dbReference>
<dbReference type="InterPro" id="IPR015946">
    <property type="entry name" value="KH_dom-like_a/b"/>
</dbReference>
<dbReference type="FunFam" id="3.30.300.20:FF:000001">
    <property type="entry name" value="30S ribosomal protein S3"/>
    <property type="match status" value="1"/>
</dbReference>
<dbReference type="Gene3D" id="3.30.300.20">
    <property type="match status" value="1"/>
</dbReference>
<comment type="similarity">
    <text evidence="1 6">Belongs to the universal ribosomal protein uS3 family.</text>
</comment>
<dbReference type="NCBIfam" id="NF003219">
    <property type="entry name" value="PRK04191.1"/>
    <property type="match status" value="1"/>
</dbReference>
<organism evidence="8 9">
    <name type="scientific">Methanofollis fontis</name>
    <dbReference type="NCBI Taxonomy" id="2052832"/>
    <lineage>
        <taxon>Archaea</taxon>
        <taxon>Methanobacteriati</taxon>
        <taxon>Methanobacteriota</taxon>
        <taxon>Stenosarchaea group</taxon>
        <taxon>Methanomicrobia</taxon>
        <taxon>Methanomicrobiales</taxon>
        <taxon>Methanomicrobiaceae</taxon>
        <taxon>Methanofollis</taxon>
    </lineage>
</organism>
<dbReference type="PANTHER" id="PTHR11760:SF32">
    <property type="entry name" value="SMALL RIBOSOMAL SUBUNIT PROTEIN US3"/>
    <property type="match status" value="1"/>
</dbReference>
<keyword evidence="9" id="KW-1185">Reference proteome</keyword>
<dbReference type="NCBIfam" id="TIGR01008">
    <property type="entry name" value="uS3_euk_arch"/>
    <property type="match status" value="1"/>
</dbReference>
<comment type="subunit">
    <text evidence="6">Part of the 30S ribosomal subunit.</text>
</comment>
<evidence type="ECO:0000259" key="7">
    <source>
        <dbReference type="PROSITE" id="PS50823"/>
    </source>
</evidence>
<dbReference type="Pfam" id="PF07650">
    <property type="entry name" value="KH_2"/>
    <property type="match status" value="1"/>
</dbReference>
<evidence type="ECO:0000256" key="5">
    <source>
        <dbReference type="ARBA" id="ARBA00023274"/>
    </source>
</evidence>
<dbReference type="AlphaFoldDB" id="A0A483CUX9"/>
<sequence>MAIERKFVSEGVTKVRVDEFLTRELKRAGYGGMDIVRTPLGTQITIFAEKPGIVIGKGGKIVRQLTQDLATNFNIDSPQVEVQQVANPSVNAQIMAERLATALERGWYFRKAGQSTMRRVMESGALGCEIVLSGKLTGARSRVQKFVEGYIKHSGEPSETIVETGYAVAIKKLGTIGVQVRIIPGDARLPDKFEVLEPKKVVAEIVEEPEDIGDDVDAELEEFEEEVPEAAVPEEQ</sequence>
<dbReference type="InterPro" id="IPR036419">
    <property type="entry name" value="Ribosomal_S3_C_sf"/>
</dbReference>
<reference evidence="8 9" key="1">
    <citation type="submission" date="2017-11" db="EMBL/GenBank/DDBJ databases">
        <title>Isolation and Characterization of Methanofollis Species from Methane Seep Offshore SW Taiwan.</title>
        <authorList>
            <person name="Teng N.-H."/>
            <person name="Lai M.-C."/>
            <person name="Chen S.-C."/>
        </authorList>
    </citation>
    <scope>NUCLEOTIDE SEQUENCE [LARGE SCALE GENOMIC DNA]</scope>
    <source>
        <strain evidence="8 9">FWC-SCC2</strain>
    </source>
</reference>
<dbReference type="RefSeq" id="WP_130645612.1">
    <property type="nucleotide sequence ID" value="NZ_PGCL01000001.1"/>
</dbReference>
<dbReference type="CDD" id="cd02411">
    <property type="entry name" value="KH-II_30S_S3_arch"/>
    <property type="match status" value="1"/>
</dbReference>
<dbReference type="Gene3D" id="3.30.1140.32">
    <property type="entry name" value="Ribosomal protein S3, C-terminal domain"/>
    <property type="match status" value="1"/>
</dbReference>
<keyword evidence="3 6" id="KW-0694">RNA-binding</keyword>
<dbReference type="InterPro" id="IPR057258">
    <property type="entry name" value="Ribosomal_uS3"/>
</dbReference>
<dbReference type="OrthoDB" id="9126at2157"/>
<dbReference type="GO" id="GO:0003735">
    <property type="term" value="F:structural constituent of ribosome"/>
    <property type="evidence" value="ECO:0007669"/>
    <property type="project" value="UniProtKB-UniRule"/>
</dbReference>
<evidence type="ECO:0000256" key="6">
    <source>
        <dbReference type="HAMAP-Rule" id="MF_01309"/>
    </source>
</evidence>
<dbReference type="HAMAP" id="MF_01309_A">
    <property type="entry name" value="Ribosomal_uS3_A"/>
    <property type="match status" value="1"/>
</dbReference>
<dbReference type="PROSITE" id="PS50084">
    <property type="entry name" value="KH_TYPE_1"/>
    <property type="match status" value="1"/>
</dbReference>
<dbReference type="Pfam" id="PF00189">
    <property type="entry name" value="Ribosomal_S3_C"/>
    <property type="match status" value="1"/>
</dbReference>
<dbReference type="PROSITE" id="PS50823">
    <property type="entry name" value="KH_TYPE_2"/>
    <property type="match status" value="1"/>
</dbReference>
<evidence type="ECO:0000256" key="3">
    <source>
        <dbReference type="ARBA" id="ARBA00022884"/>
    </source>
</evidence>
<feature type="domain" description="KH type-2" evidence="7">
    <location>
        <begin position="17"/>
        <end position="86"/>
    </location>
</feature>
<dbReference type="InterPro" id="IPR005703">
    <property type="entry name" value="Ribosomal_uS3_euk/arc"/>
</dbReference>
<dbReference type="GO" id="GO:0006412">
    <property type="term" value="P:translation"/>
    <property type="evidence" value="ECO:0007669"/>
    <property type="project" value="UniProtKB-UniRule"/>
</dbReference>
<evidence type="ECO:0000256" key="2">
    <source>
        <dbReference type="ARBA" id="ARBA00022730"/>
    </source>
</evidence>
<dbReference type="InterPro" id="IPR004044">
    <property type="entry name" value="KH_dom_type_2"/>
</dbReference>
<dbReference type="Proteomes" id="UP000292580">
    <property type="component" value="Unassembled WGS sequence"/>
</dbReference>
<keyword evidence="5 6" id="KW-0687">Ribonucleoprotein</keyword>
<evidence type="ECO:0000256" key="1">
    <source>
        <dbReference type="ARBA" id="ARBA00010761"/>
    </source>
</evidence>
<dbReference type="InterPro" id="IPR009019">
    <property type="entry name" value="KH_sf_prok-type"/>
</dbReference>
<protein>
    <recommendedName>
        <fullName evidence="6">Small ribosomal subunit protein uS3</fullName>
    </recommendedName>
</protein>
<evidence type="ECO:0000256" key="4">
    <source>
        <dbReference type="ARBA" id="ARBA00022980"/>
    </source>
</evidence>
<name>A0A483CUX9_9EURY</name>
<accession>A0A483CUX9</accession>
<dbReference type="InterPro" id="IPR004087">
    <property type="entry name" value="KH_dom"/>
</dbReference>
<evidence type="ECO:0000313" key="8">
    <source>
        <dbReference type="EMBL" id="TAJ45267.1"/>
    </source>
</evidence>